<protein>
    <submittedName>
        <fullName evidence="2">Velvet domain-containing protein</fullName>
    </submittedName>
</protein>
<name>A0A0R3RPU6_9BILA</name>
<organism evidence="1 2">
    <name type="scientific">Elaeophora elaphi</name>
    <dbReference type="NCBI Taxonomy" id="1147741"/>
    <lineage>
        <taxon>Eukaryota</taxon>
        <taxon>Metazoa</taxon>
        <taxon>Ecdysozoa</taxon>
        <taxon>Nematoda</taxon>
        <taxon>Chromadorea</taxon>
        <taxon>Rhabditida</taxon>
        <taxon>Spirurina</taxon>
        <taxon>Spiruromorpha</taxon>
        <taxon>Filarioidea</taxon>
        <taxon>Onchocercidae</taxon>
        <taxon>Elaeophora</taxon>
    </lineage>
</organism>
<keyword evidence="1" id="KW-1185">Reference proteome</keyword>
<dbReference type="AlphaFoldDB" id="A0A0R3RPU6"/>
<dbReference type="Proteomes" id="UP000050640">
    <property type="component" value="Unplaced"/>
</dbReference>
<evidence type="ECO:0000313" key="2">
    <source>
        <dbReference type="WBParaSite" id="EEL_0000365201-mRNA-1"/>
    </source>
</evidence>
<reference evidence="2" key="1">
    <citation type="submission" date="2017-02" db="UniProtKB">
        <authorList>
            <consortium name="WormBaseParasite"/>
        </authorList>
    </citation>
    <scope>IDENTIFICATION</scope>
</reference>
<dbReference type="WBParaSite" id="EEL_0000365201-mRNA-1">
    <property type="protein sequence ID" value="EEL_0000365201-mRNA-1"/>
    <property type="gene ID" value="EEL_0000365201"/>
</dbReference>
<evidence type="ECO:0000313" key="1">
    <source>
        <dbReference type="Proteomes" id="UP000050640"/>
    </source>
</evidence>
<accession>A0A0R3RPU6</accession>
<proteinExistence type="predicted"/>
<sequence>MNTAPTMPVTDWLLSQGFSLSPPTPQRFPIVPSNHTFQPVHRNEDHLRRRRPIRIRELNPVWMPRMRNDQSFITINNTVQSTATIVSVVDTDPTGGSKIVTRRRQDGQMDVRIIYSREFIVDASASPYALLPPANFRQMIFEMMEIVTKFPTSYHNSIRPNSS</sequence>